<protein>
    <submittedName>
        <fullName evidence="2">Uncharacterized protein</fullName>
    </submittedName>
</protein>
<accession>A0A419F1D6</accession>
<sequence length="532" mass="58895">MLDTEEAFTLGRGNLQTDIEFGVTKQPDASELYNIPRVRVTYGLSDRADLTFEYEYLAVDNTDFVVYDSGTVKTDHDEVGTGDLRIKLKVVPYEFDFHKMGFQFVTKLPNASQSSGLGTNETDFTWQVLFSSDWGRLKTHLNAGMAVLGDPARNSDQNDFFLWGLGGEYTLTDSLTLMGELEGSTAGENEVKGFTENIAENSEGMARARARLALTGPVGDWRWGLSGFKGLNSHTEDWGIQVGLSKRWEVGSPDADAQPPRREGSTHESYFNPMKTEEAYTIGERNFRGEASLGYVNQVDESDLYILPDLTLGWGIGQWADVEFEFQYLKVKDTVRFQEDGSVEKDSVDDDGVGDVRVKFKASPLETQYGKLGAQFVTKVPSADNKDTLGTDEADFLARLLFSTDWSRFFGDSALGRLKTHINAGIALQGDPYELGRQDDFFIWGILAEYELMPALVVWTEVEGSTNGKSSHNISEGDFGNAYGEARLGLSGPLPDVGFLHDWKWGVTASAGLNDNSRDWTASLGVSHTWGL</sequence>
<evidence type="ECO:0000313" key="3">
    <source>
        <dbReference type="Proteomes" id="UP000285961"/>
    </source>
</evidence>
<proteinExistence type="predicted"/>
<evidence type="ECO:0000256" key="1">
    <source>
        <dbReference type="SAM" id="MobiDB-lite"/>
    </source>
</evidence>
<dbReference type="EMBL" id="QZKI01000052">
    <property type="protein sequence ID" value="RJP71974.1"/>
    <property type="molecule type" value="Genomic_DNA"/>
</dbReference>
<organism evidence="2 3">
    <name type="scientific">Candidatus Abyssobacteria bacterium SURF_17</name>
    <dbReference type="NCBI Taxonomy" id="2093361"/>
    <lineage>
        <taxon>Bacteria</taxon>
        <taxon>Pseudomonadati</taxon>
        <taxon>Candidatus Hydrogenedentota</taxon>
        <taxon>Candidatus Abyssobacteria</taxon>
    </lineage>
</organism>
<dbReference type="Proteomes" id="UP000285961">
    <property type="component" value="Unassembled WGS sequence"/>
</dbReference>
<name>A0A419F1D6_9BACT</name>
<comment type="caution">
    <text evidence="2">The sequence shown here is derived from an EMBL/GenBank/DDBJ whole genome shotgun (WGS) entry which is preliminary data.</text>
</comment>
<reference evidence="2 3" key="1">
    <citation type="journal article" date="2017" name="ISME J.">
        <title>Energy and carbon metabolisms in a deep terrestrial subsurface fluid microbial community.</title>
        <authorList>
            <person name="Momper L."/>
            <person name="Jungbluth S.P."/>
            <person name="Lee M.D."/>
            <person name="Amend J.P."/>
        </authorList>
    </citation>
    <scope>NUCLEOTIDE SEQUENCE [LARGE SCALE GENOMIC DNA]</scope>
    <source>
        <strain evidence="2">SURF_17</strain>
    </source>
</reference>
<feature type="region of interest" description="Disordered" evidence="1">
    <location>
        <begin position="250"/>
        <end position="269"/>
    </location>
</feature>
<dbReference type="AlphaFoldDB" id="A0A419F1D6"/>
<evidence type="ECO:0000313" key="2">
    <source>
        <dbReference type="EMBL" id="RJP71974.1"/>
    </source>
</evidence>
<gene>
    <name evidence="2" type="ORF">C4532_06775</name>
</gene>